<feature type="transmembrane region" description="Helical" evidence="1">
    <location>
        <begin position="6"/>
        <end position="25"/>
    </location>
</feature>
<protein>
    <submittedName>
        <fullName evidence="2">Uncharacterized protein</fullName>
    </submittedName>
</protein>
<sequence length="198" mass="22858">MKPKKILILIIAFILLFFLLIILVYRRTGAGIIQEQTLPSPFEEGFDQESTEAQNDFVIKSFLWKKIERGLPENISFLSSSKRSPLGNMTGVIANGQLNIDRDFTRLQKIEVSANISAVNFVWINEQFLIMIEKDKSRQKLDRIYLIDSMTGEKQFFAGSFPITSRLDLNFEPLVETNGKNIYFKDNDGNYWLLTLSY</sequence>
<evidence type="ECO:0000313" key="3">
    <source>
        <dbReference type="Proteomes" id="UP000177092"/>
    </source>
</evidence>
<organism evidence="2 3">
    <name type="scientific">Candidatus Gottesmanbacteria bacterium RIFCSPHIGHO2_02_FULL_40_13</name>
    <dbReference type="NCBI Taxonomy" id="1798384"/>
    <lineage>
        <taxon>Bacteria</taxon>
        <taxon>Candidatus Gottesmaniibacteriota</taxon>
    </lineage>
</organism>
<dbReference type="Proteomes" id="UP000177092">
    <property type="component" value="Unassembled WGS sequence"/>
</dbReference>
<evidence type="ECO:0000256" key="1">
    <source>
        <dbReference type="SAM" id="Phobius"/>
    </source>
</evidence>
<evidence type="ECO:0000313" key="2">
    <source>
        <dbReference type="EMBL" id="OGG20638.1"/>
    </source>
</evidence>
<accession>A0A1F6A7C9</accession>
<keyword evidence="1" id="KW-0812">Transmembrane</keyword>
<gene>
    <name evidence="2" type="ORF">A3D03_00390</name>
</gene>
<keyword evidence="1" id="KW-1133">Transmembrane helix</keyword>
<name>A0A1F6A7C9_9BACT</name>
<reference evidence="2 3" key="1">
    <citation type="journal article" date="2016" name="Nat. Commun.">
        <title>Thousands of microbial genomes shed light on interconnected biogeochemical processes in an aquifer system.</title>
        <authorList>
            <person name="Anantharaman K."/>
            <person name="Brown C.T."/>
            <person name="Hug L.A."/>
            <person name="Sharon I."/>
            <person name="Castelle C.J."/>
            <person name="Probst A.J."/>
            <person name="Thomas B.C."/>
            <person name="Singh A."/>
            <person name="Wilkins M.J."/>
            <person name="Karaoz U."/>
            <person name="Brodie E.L."/>
            <person name="Williams K.H."/>
            <person name="Hubbard S.S."/>
            <person name="Banfield J.F."/>
        </authorList>
    </citation>
    <scope>NUCLEOTIDE SEQUENCE [LARGE SCALE GENOMIC DNA]</scope>
</reference>
<dbReference type="STRING" id="1798384.A3D03_00390"/>
<dbReference type="AlphaFoldDB" id="A0A1F6A7C9"/>
<comment type="caution">
    <text evidence="2">The sequence shown here is derived from an EMBL/GenBank/DDBJ whole genome shotgun (WGS) entry which is preliminary data.</text>
</comment>
<proteinExistence type="predicted"/>
<keyword evidence="1" id="KW-0472">Membrane</keyword>
<dbReference type="EMBL" id="MFJN01000039">
    <property type="protein sequence ID" value="OGG20638.1"/>
    <property type="molecule type" value="Genomic_DNA"/>
</dbReference>